<feature type="compositionally biased region" description="Acidic residues" evidence="1">
    <location>
        <begin position="69"/>
        <end position="86"/>
    </location>
</feature>
<feature type="non-terminal residue" evidence="2">
    <location>
        <position position="137"/>
    </location>
</feature>
<evidence type="ECO:0000256" key="1">
    <source>
        <dbReference type="SAM" id="MobiDB-lite"/>
    </source>
</evidence>
<evidence type="ECO:0000313" key="2">
    <source>
        <dbReference type="EMBL" id="KKN35664.1"/>
    </source>
</evidence>
<accession>A0A0F9PZM9</accession>
<dbReference type="AlphaFoldDB" id="A0A0F9PZM9"/>
<gene>
    <name evidence="2" type="ORF">LCGC14_0781610</name>
</gene>
<dbReference type="EMBL" id="LAZR01002023">
    <property type="protein sequence ID" value="KKN35664.1"/>
    <property type="molecule type" value="Genomic_DNA"/>
</dbReference>
<sequence length="137" mass="15727">MIHWLRYWIVRMMQMLVAVLLLRFLRKPDPAVEYLGERCIPKPEPTAEELESIVDESIALGSEDKAEEPTAEEPTAEEPTAEEPTAEEPTLKEKFISFCQQRNIDFTVHGFYLDIVAHGRKYMLDPTPGIDPKELVV</sequence>
<comment type="caution">
    <text evidence="2">The sequence shown here is derived from an EMBL/GenBank/DDBJ whole genome shotgun (WGS) entry which is preliminary data.</text>
</comment>
<feature type="region of interest" description="Disordered" evidence="1">
    <location>
        <begin position="57"/>
        <end position="90"/>
    </location>
</feature>
<organism evidence="2">
    <name type="scientific">marine sediment metagenome</name>
    <dbReference type="NCBI Taxonomy" id="412755"/>
    <lineage>
        <taxon>unclassified sequences</taxon>
        <taxon>metagenomes</taxon>
        <taxon>ecological metagenomes</taxon>
    </lineage>
</organism>
<proteinExistence type="predicted"/>
<protein>
    <submittedName>
        <fullName evidence="2">Uncharacterized protein</fullName>
    </submittedName>
</protein>
<reference evidence="2" key="1">
    <citation type="journal article" date="2015" name="Nature">
        <title>Complex archaea that bridge the gap between prokaryotes and eukaryotes.</title>
        <authorList>
            <person name="Spang A."/>
            <person name="Saw J.H."/>
            <person name="Jorgensen S.L."/>
            <person name="Zaremba-Niedzwiedzka K."/>
            <person name="Martijn J."/>
            <person name="Lind A.E."/>
            <person name="van Eijk R."/>
            <person name="Schleper C."/>
            <person name="Guy L."/>
            <person name="Ettema T.J."/>
        </authorList>
    </citation>
    <scope>NUCLEOTIDE SEQUENCE</scope>
</reference>
<name>A0A0F9PZM9_9ZZZZ</name>